<comment type="caution">
    <text evidence="1">The sequence shown here is derived from an EMBL/GenBank/DDBJ whole genome shotgun (WGS) entry which is preliminary data.</text>
</comment>
<evidence type="ECO:0000313" key="1">
    <source>
        <dbReference type="EMBL" id="TGO65837.1"/>
    </source>
</evidence>
<keyword evidence="2" id="KW-1185">Reference proteome</keyword>
<name>A0A4Z1JA70_9HELO</name>
<dbReference type="PANTHER" id="PTHR38887:SF1">
    <property type="entry name" value="RAS MODIFICATION PROTEIN ERF4"/>
    <property type="match status" value="1"/>
</dbReference>
<dbReference type="InterPro" id="IPR053221">
    <property type="entry name" value="Burnettramic_acid_biosynth"/>
</dbReference>
<reference evidence="1 2" key="1">
    <citation type="submission" date="2017-12" db="EMBL/GenBank/DDBJ databases">
        <title>Comparative genomics of Botrytis spp.</title>
        <authorList>
            <person name="Valero-Jimenez C.A."/>
            <person name="Tapia P."/>
            <person name="Veloso J."/>
            <person name="Silva-Moreno E."/>
            <person name="Staats M."/>
            <person name="Valdes J.H."/>
            <person name="Van Kan J.A.L."/>
        </authorList>
    </citation>
    <scope>NUCLEOTIDE SEQUENCE [LARGE SCALE GENOMIC DNA]</scope>
    <source>
        <strain evidence="1 2">MUCL2120</strain>
    </source>
</reference>
<dbReference type="AlphaFoldDB" id="A0A4Z1JA70"/>
<dbReference type="PANTHER" id="PTHR38887">
    <property type="entry name" value="CHROMOSOME 21, WHOLE GENOME SHOTGUN SEQUENCE"/>
    <property type="match status" value="1"/>
</dbReference>
<evidence type="ECO:0000313" key="2">
    <source>
        <dbReference type="Proteomes" id="UP000297452"/>
    </source>
</evidence>
<proteinExistence type="predicted"/>
<accession>A0A4Z1JA70</accession>
<gene>
    <name evidence="1" type="ORF">BOTNAR_0074g00100</name>
</gene>
<sequence>MRPKAQETTWHLDKAQDQVNFEESPLSSYGTAADETEALTANEGEIFQTATSLLRGHLVPAPGTINLNSRGLSLPVLLTQRRPVRTKSSVQALSLAPIVGLAAPDHLRIIIGIAVQVATNTADENDSSSKTTMFLDKIIDSFFAPRGLIAVILSWKSRAVDQEGQPQFETSNGISKFEWLETAPLVFHSLDDLVGFETDGSPAQSVLANVVLKETFSLKYSNFNHPVSSGDLLVLVTGGRDGSSKPSLAGSGTFGKAKNVALSILCGGSMLLQYDIPFLMIANRPTGQQLAEASNILRTIH</sequence>
<protein>
    <submittedName>
        <fullName evidence="1">Uncharacterized protein</fullName>
    </submittedName>
</protein>
<organism evidence="1 2">
    <name type="scientific">Botryotinia narcissicola</name>
    <dbReference type="NCBI Taxonomy" id="278944"/>
    <lineage>
        <taxon>Eukaryota</taxon>
        <taxon>Fungi</taxon>
        <taxon>Dikarya</taxon>
        <taxon>Ascomycota</taxon>
        <taxon>Pezizomycotina</taxon>
        <taxon>Leotiomycetes</taxon>
        <taxon>Helotiales</taxon>
        <taxon>Sclerotiniaceae</taxon>
        <taxon>Botryotinia</taxon>
    </lineage>
</organism>
<dbReference type="OrthoDB" id="3433125at2759"/>
<dbReference type="EMBL" id="PQXJ01000074">
    <property type="protein sequence ID" value="TGO65837.1"/>
    <property type="molecule type" value="Genomic_DNA"/>
</dbReference>
<dbReference type="Proteomes" id="UP000297452">
    <property type="component" value="Unassembled WGS sequence"/>
</dbReference>